<gene>
    <name evidence="6" type="ORF">URODEC1_LOCUS63425</name>
</gene>
<evidence type="ECO:0000259" key="5">
    <source>
        <dbReference type="Pfam" id="PF03936"/>
    </source>
</evidence>
<dbReference type="SUPFAM" id="SSF48576">
    <property type="entry name" value="Terpenoid synthases"/>
    <property type="match status" value="1"/>
</dbReference>
<dbReference type="PANTHER" id="PTHR31225:SF220">
    <property type="entry name" value="TERPENE SYNTHASE"/>
    <property type="match status" value="1"/>
</dbReference>
<dbReference type="InterPro" id="IPR005630">
    <property type="entry name" value="Terpene_synthase_metal-bd"/>
</dbReference>
<evidence type="ECO:0000313" key="7">
    <source>
        <dbReference type="Proteomes" id="UP001497457"/>
    </source>
</evidence>
<dbReference type="Gene3D" id="1.50.10.130">
    <property type="entry name" value="Terpene synthase, N-terminal domain"/>
    <property type="match status" value="1"/>
</dbReference>
<comment type="cofactor">
    <cofactor evidence="1">
        <name>Mn(2+)</name>
        <dbReference type="ChEBI" id="CHEBI:29035"/>
    </cofactor>
</comment>
<feature type="domain" description="Terpene synthase N-terminal" evidence="4">
    <location>
        <begin position="36"/>
        <end position="209"/>
    </location>
</feature>
<name>A0ABC9BBZ4_9POAL</name>
<sequence length="558" mass="64658">MSLTTITAGGPTSRPTAPATTLAAENNCRRRYPSGIWGDFFATHEPCTPEELLSMKEKAAAKKEEVRRIVQDAAASADLALKLGLVDVLQRLGVDYHFHEEIDELLRSVYHDKDGGSDDGLYVTSLRFYLLRKHGYAVSSDVFEKFKDEQGNISSDDVNIMIMLYDAAHIRTRGEDILDNIISFNKCRLRSLLKTNLDPSVKEEVRVTLETTRFRRVQRVEARRFISVYEKNVMRDTTILEFARLDYNIVQMVYCKELRELSIWWKDLRSQVDLSFSRDRLVEMYFWMTAIVFEPFYSYSRIMLTKLVLYMALLDDIYDNYSTTEESNIFTTALERWDEKAAEHIPAYLREFYKSVLRTAADVVVELEKQNNKHAELAREMVLHIAKCYHAEVKWRDEHYVPAHVDEHLELSMESIAGMQTLVLTFISMGDVTTREAIEWAWTYPKMVKGITVMARVLNDIMSHEREQASDHMASTVQTCMTQYGVTVEEAVEKLKVIVEEAWMDVVKDFLDQKYPMELLKKGISTGQSIDFIYKSEDLFTLPYNLKDTITSLYVKSI</sequence>
<accession>A0ABC9BBZ4</accession>
<evidence type="ECO:0000256" key="2">
    <source>
        <dbReference type="ARBA" id="ARBA00001946"/>
    </source>
</evidence>
<dbReference type="InterPro" id="IPR044814">
    <property type="entry name" value="Terpene_cyclase_plant_C1"/>
</dbReference>
<evidence type="ECO:0000256" key="3">
    <source>
        <dbReference type="ARBA" id="ARBA00022723"/>
    </source>
</evidence>
<organism evidence="6 7">
    <name type="scientific">Urochloa decumbens</name>
    <dbReference type="NCBI Taxonomy" id="240449"/>
    <lineage>
        <taxon>Eukaryota</taxon>
        <taxon>Viridiplantae</taxon>
        <taxon>Streptophyta</taxon>
        <taxon>Embryophyta</taxon>
        <taxon>Tracheophyta</taxon>
        <taxon>Spermatophyta</taxon>
        <taxon>Magnoliopsida</taxon>
        <taxon>Liliopsida</taxon>
        <taxon>Poales</taxon>
        <taxon>Poaceae</taxon>
        <taxon>PACMAD clade</taxon>
        <taxon>Panicoideae</taxon>
        <taxon>Panicodae</taxon>
        <taxon>Paniceae</taxon>
        <taxon>Melinidinae</taxon>
        <taxon>Urochloa</taxon>
    </lineage>
</organism>
<dbReference type="Pfam" id="PF01397">
    <property type="entry name" value="Terpene_synth"/>
    <property type="match status" value="1"/>
</dbReference>
<comment type="cofactor">
    <cofactor evidence="2">
        <name>Mg(2+)</name>
        <dbReference type="ChEBI" id="CHEBI:18420"/>
    </cofactor>
</comment>
<feature type="domain" description="Terpene synthase metal-binding" evidence="5">
    <location>
        <begin position="266"/>
        <end position="505"/>
    </location>
</feature>
<reference evidence="6 7" key="2">
    <citation type="submission" date="2024-10" db="EMBL/GenBank/DDBJ databases">
        <authorList>
            <person name="Ryan C."/>
        </authorList>
    </citation>
    <scope>NUCLEOTIDE SEQUENCE [LARGE SCALE GENOMIC DNA]</scope>
</reference>
<dbReference type="InterPro" id="IPR036965">
    <property type="entry name" value="Terpene_synth_N_sf"/>
</dbReference>
<dbReference type="PANTHER" id="PTHR31225">
    <property type="entry name" value="OS04G0344100 PROTEIN-RELATED"/>
    <property type="match status" value="1"/>
</dbReference>
<protein>
    <submittedName>
        <fullName evidence="6">Uncharacterized protein</fullName>
    </submittedName>
</protein>
<dbReference type="InterPro" id="IPR050148">
    <property type="entry name" value="Terpene_synthase-like"/>
</dbReference>
<dbReference type="Proteomes" id="UP001497457">
    <property type="component" value="Chromosome 25rd"/>
</dbReference>
<dbReference type="SFLD" id="SFLDS00005">
    <property type="entry name" value="Isoprenoid_Synthase_Type_I"/>
    <property type="match status" value="1"/>
</dbReference>
<dbReference type="InterPro" id="IPR034741">
    <property type="entry name" value="Terpene_cyclase-like_1_C"/>
</dbReference>
<dbReference type="Gene3D" id="1.10.600.10">
    <property type="entry name" value="Farnesyl Diphosphate Synthase"/>
    <property type="match status" value="1"/>
</dbReference>
<reference evidence="7" key="1">
    <citation type="submission" date="2024-06" db="EMBL/GenBank/DDBJ databases">
        <authorList>
            <person name="Ryan C."/>
        </authorList>
    </citation>
    <scope>NUCLEOTIDE SEQUENCE [LARGE SCALE GENOMIC DNA]</scope>
</reference>
<proteinExistence type="predicted"/>
<dbReference type="Pfam" id="PF03936">
    <property type="entry name" value="Terpene_synth_C"/>
    <property type="match status" value="1"/>
</dbReference>
<dbReference type="InterPro" id="IPR008949">
    <property type="entry name" value="Isoprenoid_synthase_dom_sf"/>
</dbReference>
<dbReference type="SUPFAM" id="SSF48239">
    <property type="entry name" value="Terpenoid cyclases/Protein prenyltransferases"/>
    <property type="match status" value="1"/>
</dbReference>
<evidence type="ECO:0000259" key="4">
    <source>
        <dbReference type="Pfam" id="PF01397"/>
    </source>
</evidence>
<keyword evidence="7" id="KW-1185">Reference proteome</keyword>
<keyword evidence="3" id="KW-0479">Metal-binding</keyword>
<dbReference type="EMBL" id="OZ075135">
    <property type="protein sequence ID" value="CAL4997512.1"/>
    <property type="molecule type" value="Genomic_DNA"/>
</dbReference>
<evidence type="ECO:0000256" key="1">
    <source>
        <dbReference type="ARBA" id="ARBA00001936"/>
    </source>
</evidence>
<evidence type="ECO:0000313" key="6">
    <source>
        <dbReference type="EMBL" id="CAL4997512.1"/>
    </source>
</evidence>
<dbReference type="GO" id="GO:0046872">
    <property type="term" value="F:metal ion binding"/>
    <property type="evidence" value="ECO:0007669"/>
    <property type="project" value="UniProtKB-KW"/>
</dbReference>
<dbReference type="InterPro" id="IPR001906">
    <property type="entry name" value="Terpene_synth_N"/>
</dbReference>
<dbReference type="CDD" id="cd00684">
    <property type="entry name" value="Terpene_cyclase_plant_C1"/>
    <property type="match status" value="1"/>
</dbReference>
<dbReference type="InterPro" id="IPR008930">
    <property type="entry name" value="Terpenoid_cyclase/PrenylTrfase"/>
</dbReference>
<dbReference type="GO" id="GO:0010333">
    <property type="term" value="F:terpene synthase activity"/>
    <property type="evidence" value="ECO:0007669"/>
    <property type="project" value="UniProtKB-ARBA"/>
</dbReference>
<dbReference type="SFLD" id="SFLDG01019">
    <property type="entry name" value="Terpene_Cyclase_Like_1_C_Termi"/>
    <property type="match status" value="1"/>
</dbReference>
<dbReference type="AlphaFoldDB" id="A0ABC9BBZ4"/>